<dbReference type="EMBL" id="VYQF01000006">
    <property type="protein sequence ID" value="KAA9037247.1"/>
    <property type="molecule type" value="Genomic_DNA"/>
</dbReference>
<dbReference type="InterPro" id="IPR043519">
    <property type="entry name" value="NT_sf"/>
</dbReference>
<feature type="domain" description="Polymerase nucleotidyl transferase" evidence="1">
    <location>
        <begin position="13"/>
        <end position="53"/>
    </location>
</feature>
<dbReference type="GO" id="GO:0016779">
    <property type="term" value="F:nucleotidyltransferase activity"/>
    <property type="evidence" value="ECO:0007669"/>
    <property type="project" value="InterPro"/>
</dbReference>
<evidence type="ECO:0000259" key="1">
    <source>
        <dbReference type="Pfam" id="PF01909"/>
    </source>
</evidence>
<dbReference type="SUPFAM" id="SSF81301">
    <property type="entry name" value="Nucleotidyltransferase"/>
    <property type="match status" value="1"/>
</dbReference>
<organism evidence="2 3">
    <name type="scientific">Ginsengibacter hankyongi</name>
    <dbReference type="NCBI Taxonomy" id="2607284"/>
    <lineage>
        <taxon>Bacteria</taxon>
        <taxon>Pseudomonadati</taxon>
        <taxon>Bacteroidota</taxon>
        <taxon>Chitinophagia</taxon>
        <taxon>Chitinophagales</taxon>
        <taxon>Chitinophagaceae</taxon>
        <taxon>Ginsengibacter</taxon>
    </lineage>
</organism>
<dbReference type="Proteomes" id="UP000326903">
    <property type="component" value="Unassembled WGS sequence"/>
</dbReference>
<comment type="caution">
    <text evidence="2">The sequence shown here is derived from an EMBL/GenBank/DDBJ whole genome shotgun (WGS) entry which is preliminary data.</text>
</comment>
<sequence length="68" mass="7487">MTELTSVKEILAQLKPELMKKYFVSSIGLFGSIVRDDFTAKSDVDIIVDFSKPIGIELGTSMSQRTCG</sequence>
<dbReference type="CDD" id="cd05403">
    <property type="entry name" value="NT_KNTase_like"/>
    <property type="match status" value="1"/>
</dbReference>
<accession>A0A5J5IF72</accession>
<evidence type="ECO:0000313" key="3">
    <source>
        <dbReference type="Proteomes" id="UP000326903"/>
    </source>
</evidence>
<dbReference type="InterPro" id="IPR002934">
    <property type="entry name" value="Polymerase_NTP_transf_dom"/>
</dbReference>
<name>A0A5J5IF72_9BACT</name>
<reference evidence="2 3" key="1">
    <citation type="submission" date="2019-09" db="EMBL/GenBank/DDBJ databases">
        <title>Draft genome sequence of Ginsengibacter sp. BR5-29.</title>
        <authorList>
            <person name="Im W.-T."/>
        </authorList>
    </citation>
    <scope>NUCLEOTIDE SEQUENCE [LARGE SCALE GENOMIC DNA]</scope>
    <source>
        <strain evidence="2 3">BR5-29</strain>
    </source>
</reference>
<dbReference type="RefSeq" id="WP_150416175.1">
    <property type="nucleotide sequence ID" value="NZ_VYQF01000006.1"/>
</dbReference>
<proteinExistence type="predicted"/>
<protein>
    <recommendedName>
        <fullName evidence="1">Polymerase nucleotidyl transferase domain-containing protein</fullName>
    </recommendedName>
</protein>
<dbReference type="Gene3D" id="3.30.460.10">
    <property type="entry name" value="Beta Polymerase, domain 2"/>
    <property type="match status" value="1"/>
</dbReference>
<evidence type="ECO:0000313" key="2">
    <source>
        <dbReference type="EMBL" id="KAA9037247.1"/>
    </source>
</evidence>
<dbReference type="AlphaFoldDB" id="A0A5J5IF72"/>
<dbReference type="Pfam" id="PF01909">
    <property type="entry name" value="NTP_transf_2"/>
    <property type="match status" value="1"/>
</dbReference>
<keyword evidence="3" id="KW-1185">Reference proteome</keyword>
<gene>
    <name evidence="2" type="ORF">FW778_17625</name>
</gene>